<proteinExistence type="predicted"/>
<feature type="compositionally biased region" description="Polar residues" evidence="1">
    <location>
        <begin position="260"/>
        <end position="280"/>
    </location>
</feature>
<feature type="region of interest" description="Disordered" evidence="1">
    <location>
        <begin position="207"/>
        <end position="280"/>
    </location>
</feature>
<reference evidence="3" key="1">
    <citation type="submission" date="2011-07" db="EMBL/GenBank/DDBJ databases">
        <title>Divergent evolution of antigenic variation in African trypanosomes.</title>
        <authorList>
            <person name="Jackson A.P."/>
            <person name="Berry A."/>
            <person name="Allison H.C."/>
            <person name="Burton P."/>
            <person name="Anderson J."/>
            <person name="Aslett M."/>
            <person name="Brown R."/>
            <person name="Corton N."/>
            <person name="Harris D."/>
            <person name="Hauser H."/>
            <person name="Gamble J."/>
            <person name="Gilderthorp R."/>
            <person name="McQuillan J."/>
            <person name="Quail M.A."/>
            <person name="Sanders M."/>
            <person name="Van Tonder A."/>
            <person name="Ginger M.L."/>
            <person name="Donelson J.E."/>
            <person name="Field M.C."/>
            <person name="Barry J.D."/>
            <person name="Berriman M."/>
            <person name="Hertz-Fowler C."/>
        </authorList>
    </citation>
    <scope>NUCLEOTIDE SEQUENCE [LARGE SCALE GENOMIC DNA]</scope>
    <source>
        <strain evidence="3">IL3000</strain>
    </source>
</reference>
<name>F9WJS0_TRYCI</name>
<accession>F9WJS0</accession>
<keyword evidence="3" id="KW-1185">Reference proteome</keyword>
<dbReference type="AlphaFoldDB" id="F9WJS0"/>
<gene>
    <name evidence="2" type="ORF">TCIL3000_0_23900</name>
</gene>
<evidence type="ECO:0000313" key="3">
    <source>
        <dbReference type="Proteomes" id="UP000000702"/>
    </source>
</evidence>
<evidence type="ECO:0000256" key="1">
    <source>
        <dbReference type="SAM" id="MobiDB-lite"/>
    </source>
</evidence>
<feature type="compositionally biased region" description="Low complexity" evidence="1">
    <location>
        <begin position="229"/>
        <end position="238"/>
    </location>
</feature>
<comment type="caution">
    <text evidence="2">The sequence shown here is derived from an EMBL/GenBank/DDBJ whole genome shotgun (WGS) entry which is preliminary data.</text>
</comment>
<feature type="non-terminal residue" evidence="2">
    <location>
        <position position="1"/>
    </location>
</feature>
<organism evidence="2 3">
    <name type="scientific">Trypanosoma congolense (strain IL3000)</name>
    <dbReference type="NCBI Taxonomy" id="1068625"/>
    <lineage>
        <taxon>Eukaryota</taxon>
        <taxon>Discoba</taxon>
        <taxon>Euglenozoa</taxon>
        <taxon>Kinetoplastea</taxon>
        <taxon>Metakinetoplastina</taxon>
        <taxon>Trypanosomatida</taxon>
        <taxon>Trypanosomatidae</taxon>
        <taxon>Trypanosoma</taxon>
        <taxon>Nannomonas</taxon>
    </lineage>
</organism>
<dbReference type="EMBL" id="CAEQ01002761">
    <property type="protein sequence ID" value="CCD17578.1"/>
    <property type="molecule type" value="Genomic_DNA"/>
</dbReference>
<dbReference type="Proteomes" id="UP000000702">
    <property type="component" value="Unassembled WGS sequence"/>
</dbReference>
<dbReference type="VEuPathDB" id="TriTrypDB:TcIL3000_0_23900"/>
<protein>
    <submittedName>
        <fullName evidence="2">WGS project CAEQ00000000 data, annotated contig 943</fullName>
    </submittedName>
</protein>
<reference evidence="2 3" key="2">
    <citation type="journal article" date="2012" name="Proc. Natl. Acad. Sci. U.S.A.">
        <title>Antigenic diversity is generated by distinct evolutionary mechanisms in African trypanosome species.</title>
        <authorList>
            <person name="Jackson A.P."/>
            <person name="Berry A."/>
            <person name="Aslett M."/>
            <person name="Allison H.C."/>
            <person name="Burton P."/>
            <person name="Vavrova-Anderson J."/>
            <person name="Brown R."/>
            <person name="Browne H."/>
            <person name="Corton N."/>
            <person name="Hauser H."/>
            <person name="Gamble J."/>
            <person name="Gilderthorp R."/>
            <person name="Marcello L."/>
            <person name="McQuillan J."/>
            <person name="Otto T.D."/>
            <person name="Quail M.A."/>
            <person name="Sanders M.J."/>
            <person name="van Tonder A."/>
            <person name="Ginger M.L."/>
            <person name="Field M.C."/>
            <person name="Barry J.D."/>
            <person name="Hertz-Fowler C."/>
            <person name="Berriman M."/>
        </authorList>
    </citation>
    <scope>NUCLEOTIDE SEQUENCE [LARGE SCALE GENOMIC DNA]</scope>
    <source>
        <strain evidence="2 3">IL3000</strain>
    </source>
</reference>
<evidence type="ECO:0000313" key="2">
    <source>
        <dbReference type="EMBL" id="CCD17578.1"/>
    </source>
</evidence>
<feature type="compositionally biased region" description="Basic and acidic residues" evidence="1">
    <location>
        <begin position="207"/>
        <end position="225"/>
    </location>
</feature>
<sequence>RRTGEEIFGDEAGKAGLNDLQSKLPEDYKVKGKLSSRAFLCGQKREGGHTRVLQPRWPGHSASHDLVCLCTAGDHGWPINGTGRSKQRLCGKTPSELGVENDKKGWSYKENEGEAQIQATWAKVVAECLKGSGRGENLKHALQTFMGKLNHKPLPQPKDENRYLLGEGDGGEYSCGGNGKVCVIYYNSTSPMPWWTDLENALKTEEHIEQEKKGEEKETKKETQKHQKSQNQQQPQNNVAPRTAALRSSNPEKQEEEQDNTQNISSPIATIEQSGSTHITPPSSWLLCGVLII</sequence>